<evidence type="ECO:0000313" key="2">
    <source>
        <dbReference type="EMBL" id="SHE95512.1"/>
    </source>
</evidence>
<keyword evidence="3" id="KW-1185">Reference proteome</keyword>
<accession>A0A1M4XQJ6</accession>
<dbReference type="STRING" id="213588.SAMN02745204_01486"/>
<evidence type="ECO:0000313" key="3">
    <source>
        <dbReference type="Proteomes" id="UP000242857"/>
    </source>
</evidence>
<dbReference type="Pfam" id="PF07793">
    <property type="entry name" value="DUF1631"/>
    <property type="match status" value="1"/>
</dbReference>
<feature type="compositionally biased region" description="Polar residues" evidence="1">
    <location>
        <begin position="233"/>
        <end position="247"/>
    </location>
</feature>
<evidence type="ECO:0000256" key="1">
    <source>
        <dbReference type="SAM" id="MobiDB-lite"/>
    </source>
</evidence>
<sequence length="734" mass="79944">MSLDSPSRLQAATLADAALPRRAKLALENVQTELRARLEPQLPLLLQDTGQALAQATPVDTDEPQQAARQAALYGLSRNAAAFSRRFLAALESALANLQTPRKAPEPTPVAPSELALLDEATLDEQATLANVASRLEARNSLALQLLGHRLGVLATTPALEGEQLPLGPYSLCRVLLDAADALQLPSEARRLLLLQFEKRMTELYPELLDACNARLIQDGILPHLSFIPVRVQPSSTRRSTAPSNADATRPASPNRATPADIHTTAAAMPDFNALRALLQQRRLLLDKLRPGSTAPSAREPLSQAELLDTLHHLRRQAVPAASLDEYRQILLAQARQTHGHGMTLATPDNDSFELLSLYLAQLRRQLRPRSPGDTLVERLRLPLLQLVLRDPGFFTQPAHPARQLLNAVSVAGARWLAADDIDNQWLGLLQRAVTSVQQDDDGKPETFAEANQTLQSGLMAQARRIEMAERRQIEAARGREKLALARQRAAQVLDGLRGGRSLGRFQSILLEQAWLDVLALTHLRSGEHDSAWQEVLDTSARIIDILTGTVPPPDDDALASRIRDALAQVGYHGADAAAIAAQLVQTAADEGLASRTELLVQLRARARLGEGSEPQAAPPVPLTPSEQDARERLRTLPCPVWVELLDPNDDPLRRRLAWVSAHTAQALLLNRRGQRIGTEDLDVLARMLAAGHLRILERDVTPAEAAWETLLASLQRTGASDAALATAEVPDGD</sequence>
<proteinExistence type="predicted"/>
<feature type="region of interest" description="Disordered" evidence="1">
    <location>
        <begin position="233"/>
        <end position="259"/>
    </location>
</feature>
<gene>
    <name evidence="2" type="ORF">SAMN02745204_01486</name>
</gene>
<dbReference type="EMBL" id="FQUK01000022">
    <property type="protein sequence ID" value="SHE95512.1"/>
    <property type="molecule type" value="Genomic_DNA"/>
</dbReference>
<dbReference type="RefSeq" id="WP_178137905.1">
    <property type="nucleotide sequence ID" value="NZ_FQUK01000022.1"/>
</dbReference>
<reference evidence="3" key="1">
    <citation type="submission" date="2016-11" db="EMBL/GenBank/DDBJ databases">
        <authorList>
            <person name="Varghese N."/>
            <person name="Submissions S."/>
        </authorList>
    </citation>
    <scope>NUCLEOTIDE SEQUENCE [LARGE SCALE GENOMIC DNA]</scope>
    <source>
        <strain evidence="3">DSM 14834</strain>
    </source>
</reference>
<dbReference type="Proteomes" id="UP000242857">
    <property type="component" value="Unassembled WGS sequence"/>
</dbReference>
<organism evidence="2 3">
    <name type="scientific">Thermomonas hydrothermalis</name>
    <dbReference type="NCBI Taxonomy" id="213588"/>
    <lineage>
        <taxon>Bacteria</taxon>
        <taxon>Pseudomonadati</taxon>
        <taxon>Pseudomonadota</taxon>
        <taxon>Gammaproteobacteria</taxon>
        <taxon>Lysobacterales</taxon>
        <taxon>Lysobacteraceae</taxon>
        <taxon>Thermomonas</taxon>
    </lineage>
</organism>
<evidence type="ECO:0008006" key="4">
    <source>
        <dbReference type="Google" id="ProtNLM"/>
    </source>
</evidence>
<dbReference type="InterPro" id="IPR012434">
    <property type="entry name" value="DUF1631"/>
</dbReference>
<protein>
    <recommendedName>
        <fullName evidence="4">Thymidine phosphorylase</fullName>
    </recommendedName>
</protein>
<name>A0A1M4XQJ6_9GAMM</name>
<dbReference type="AlphaFoldDB" id="A0A1M4XQJ6"/>